<protein>
    <recommendedName>
        <fullName evidence="4">Type III effector HrpK</fullName>
    </recommendedName>
</protein>
<evidence type="ECO:0000313" key="2">
    <source>
        <dbReference type="EMBL" id="PXF31591.1"/>
    </source>
</evidence>
<feature type="compositionally biased region" description="Polar residues" evidence="1">
    <location>
        <begin position="1"/>
        <end position="26"/>
    </location>
</feature>
<feature type="compositionally biased region" description="Low complexity" evidence="1">
    <location>
        <begin position="44"/>
        <end position="54"/>
    </location>
</feature>
<evidence type="ECO:0000313" key="3">
    <source>
        <dbReference type="Proteomes" id="UP000248090"/>
    </source>
</evidence>
<feature type="region of interest" description="Disordered" evidence="1">
    <location>
        <begin position="86"/>
        <end position="137"/>
    </location>
</feature>
<organism evidence="2 3">
    <name type="scientific">Pokkaliibacter plantistimulans</name>
    <dbReference type="NCBI Taxonomy" id="1635171"/>
    <lineage>
        <taxon>Bacteria</taxon>
        <taxon>Pseudomonadati</taxon>
        <taxon>Pseudomonadota</taxon>
        <taxon>Gammaproteobacteria</taxon>
        <taxon>Oceanospirillales</taxon>
        <taxon>Balneatrichaceae</taxon>
        <taxon>Pokkaliibacter</taxon>
    </lineage>
</organism>
<evidence type="ECO:0000256" key="1">
    <source>
        <dbReference type="SAM" id="MobiDB-lite"/>
    </source>
</evidence>
<dbReference type="Pfam" id="PF16937">
    <property type="entry name" value="T3SS_HrpK1"/>
    <property type="match status" value="1"/>
</dbReference>
<sequence>MRVGSGSVQVQITLTDGPQQQASLTPPLQARGQGVSFGTGKGATTVTSSSTPSSMAAGCSQPTLPDSDLTASSLLSAIAALFNGHTGSPQTVNQQNPVGPQPGVTDPAAPATTSTTSTTSTTAATATPAPPFVDSKTDPAVLASIDNSRFSSPEQLKKWDSMVSHLPPEQREAAAKELNRPYAAARMAAGKGKEAEEGMAYLMANPALATAIDTGGKDGKADGKITKKDLKSFASIMDKQLKGANEMLQDYTKDHPDADPQSLSMVRSAAMMYANDAVLRGAADYKKVGANNQQDTHYSAPADFEALANPANNPDLSPQLAEAAKLWSNPGMFSILEDAGLKGKDVARHGGDGLVAKGDFKAFVEKLAPKNGAEFSDFIAYAAMLNAAAKVDISKLDGDLFEHPAQYSGAAKAAVLMKLQKTQQYVVAGRDIRNTEQTEKDMQAKIDQLQNDADVQRFMETQVKANKQEIINSSPELARNVGQYIQSDVLTGNSLRKSLDQLGANPSAGQVSNALEDFRGEVQQYQDLTGRAVDVADIVASRPDLASRLRQADKSVMDGSALTDLLQQKGASTEGALDSYWSSVAFIDDALSKAPGGGGRMPSAETVTNALRSAGVDTSRLSAIKDATLQALLKKGDNPMLDLLDHSRAGGNRLLNEVKEKAIKTAAKQAAKQGAKFATQLVANIAGRAIGQAAGMAVASTISAAAGPIGWAAGAAVSLGFGIAELVDFFKSKAKKRRERRDFDRTVSPTLDQFGIAKPK</sequence>
<dbReference type="InterPro" id="IPR031613">
    <property type="entry name" value="HrpK"/>
</dbReference>
<feature type="compositionally biased region" description="Low complexity" evidence="1">
    <location>
        <begin position="107"/>
        <end position="127"/>
    </location>
</feature>
<name>A0ABX5LZ54_9GAMM</name>
<evidence type="ECO:0008006" key="4">
    <source>
        <dbReference type="Google" id="ProtNLM"/>
    </source>
</evidence>
<dbReference type="Proteomes" id="UP000248090">
    <property type="component" value="Unassembled WGS sequence"/>
</dbReference>
<comment type="caution">
    <text evidence="2">The sequence shown here is derived from an EMBL/GenBank/DDBJ whole genome shotgun (WGS) entry which is preliminary data.</text>
</comment>
<dbReference type="EMBL" id="LAPT01000038">
    <property type="protein sequence ID" value="PXF31591.1"/>
    <property type="molecule type" value="Genomic_DNA"/>
</dbReference>
<gene>
    <name evidence="2" type="ORF">WH50_09160</name>
</gene>
<dbReference type="RefSeq" id="WP_110187033.1">
    <property type="nucleotide sequence ID" value="NZ_CP177354.1"/>
</dbReference>
<reference evidence="2 3" key="1">
    <citation type="submission" date="2015-03" db="EMBL/GenBank/DDBJ databases">
        <authorList>
            <person name="Krishnan R."/>
            <person name="Midha S."/>
            <person name="Patil P.B."/>
            <person name="Rameshkumar N."/>
        </authorList>
    </citation>
    <scope>NUCLEOTIDE SEQUENCE [LARGE SCALE GENOMIC DNA]</scope>
    <source>
        <strain evidence="2 3">L1E11</strain>
    </source>
</reference>
<feature type="compositionally biased region" description="Polar residues" evidence="1">
    <location>
        <begin position="86"/>
        <end position="98"/>
    </location>
</feature>
<feature type="region of interest" description="Disordered" evidence="1">
    <location>
        <begin position="1"/>
        <end position="61"/>
    </location>
</feature>
<keyword evidence="3" id="KW-1185">Reference proteome</keyword>
<accession>A0ABX5LZ54</accession>
<proteinExistence type="predicted"/>